<name>A0A4R2ICS9_9GAMM</name>
<feature type="domain" description="Lnb N-terminal periplasmic" evidence="3">
    <location>
        <begin position="63"/>
        <end position="200"/>
    </location>
</feature>
<evidence type="ECO:0000313" key="5">
    <source>
        <dbReference type="EMBL" id="TCO42077.1"/>
    </source>
</evidence>
<feature type="coiled-coil region" evidence="1">
    <location>
        <begin position="118"/>
        <end position="145"/>
    </location>
</feature>
<reference evidence="5 6" key="1">
    <citation type="journal article" date="2015" name="Stand. Genomic Sci.">
        <title>Genomic Encyclopedia of Bacterial and Archaeal Type Strains, Phase III: the genomes of soil and plant-associated and newly described type strains.</title>
        <authorList>
            <person name="Whitman W.B."/>
            <person name="Woyke T."/>
            <person name="Klenk H.P."/>
            <person name="Zhou Y."/>
            <person name="Lilburn T.G."/>
            <person name="Beck B.J."/>
            <person name="De Vos P."/>
            <person name="Vandamme P."/>
            <person name="Eisen J.A."/>
            <person name="Garrity G."/>
            <person name="Hugenholtz P."/>
            <person name="Kyrpides N.C."/>
        </authorList>
    </citation>
    <scope>NUCLEOTIDE SEQUENCE [LARGE SCALE GENOMIC DNA]</scope>
    <source>
        <strain evidence="5 6">A3</strain>
    </source>
</reference>
<feature type="transmembrane region" description="Helical" evidence="2">
    <location>
        <begin position="384"/>
        <end position="403"/>
    </location>
</feature>
<dbReference type="EMBL" id="SLWQ01000002">
    <property type="protein sequence ID" value="TCO42077.1"/>
    <property type="molecule type" value="Genomic_DNA"/>
</dbReference>
<dbReference type="AlphaFoldDB" id="A0A4R2ICS9"/>
<sequence>MRPDSRESGIGNGEWGRRDFRRPILAALLATLWLFACVVCAHAQAPGEAVSVASPVSDPRSQPSVSLLTIGPGEIFFERFGHNAIVVRDPASGRAVAYNYGIFDFDQQDFLLNFARGRMRYRMAVDELEDDLDMYREERREIVEQRLALTPEQAHDLVAFLEWNAQPENAQYHYDYFEANCSTRVRDALDRALGGALHAQSEGRSRGYTYRLDALRLMAPEPVLMLLIDLGLGPYADQRIDFWQESFVPATLVDVVAGADNGGAPLAAPPVTLARGEVEPSPVLPPDLRWPFLGLGIALGAILHALGGSARASRRVPFATFALLFELFCGIGGLLLLFLWFGTEHRAAWRNENLLLLNPLCLALLPAWFAVARGRMRDRPLARALAWVVVATAAFALFSKILSTFAQANLHWIVLFLPIHLALALRLRRAA</sequence>
<comment type="caution">
    <text evidence="5">The sequence shown here is derived from an EMBL/GenBank/DDBJ whole genome shotgun (WGS) entry which is preliminary data.</text>
</comment>
<dbReference type="Proteomes" id="UP000294862">
    <property type="component" value="Unassembled WGS sequence"/>
</dbReference>
<proteinExistence type="predicted"/>
<dbReference type="Pfam" id="PF13387">
    <property type="entry name" value="Lnb_N"/>
    <property type="match status" value="1"/>
</dbReference>
<dbReference type="Pfam" id="PF25221">
    <property type="entry name" value="5TMH_Lnb"/>
    <property type="match status" value="1"/>
</dbReference>
<feature type="transmembrane region" description="Helical" evidence="2">
    <location>
        <begin position="354"/>
        <end position="372"/>
    </location>
</feature>
<keyword evidence="2" id="KW-0472">Membrane</keyword>
<keyword evidence="2" id="KW-1133">Transmembrane helix</keyword>
<evidence type="ECO:0000256" key="1">
    <source>
        <dbReference type="SAM" id="Coils"/>
    </source>
</evidence>
<organism evidence="5 6">
    <name type="scientific">Dokdonella fugitiva</name>
    <dbReference type="NCBI Taxonomy" id="328517"/>
    <lineage>
        <taxon>Bacteria</taxon>
        <taxon>Pseudomonadati</taxon>
        <taxon>Pseudomonadota</taxon>
        <taxon>Gammaproteobacteria</taxon>
        <taxon>Lysobacterales</taxon>
        <taxon>Rhodanobacteraceae</taxon>
        <taxon>Dokdonella</taxon>
    </lineage>
</organism>
<dbReference type="InterPro" id="IPR025178">
    <property type="entry name" value="Lnb_N"/>
</dbReference>
<protein>
    <submittedName>
        <fullName evidence="5">Uncharacterized protein DUF4105</fullName>
    </submittedName>
</protein>
<keyword evidence="6" id="KW-1185">Reference proteome</keyword>
<keyword evidence="2" id="KW-0812">Transmembrane</keyword>
<dbReference type="InterPro" id="IPR057436">
    <property type="entry name" value="5TMH_Lnb"/>
</dbReference>
<evidence type="ECO:0000256" key="2">
    <source>
        <dbReference type="SAM" id="Phobius"/>
    </source>
</evidence>
<feature type="transmembrane region" description="Helical" evidence="2">
    <location>
        <begin position="318"/>
        <end position="342"/>
    </location>
</feature>
<keyword evidence="1" id="KW-0175">Coiled coil</keyword>
<evidence type="ECO:0000259" key="3">
    <source>
        <dbReference type="Pfam" id="PF13387"/>
    </source>
</evidence>
<feature type="transmembrane region" description="Helical" evidence="2">
    <location>
        <begin position="409"/>
        <end position="427"/>
    </location>
</feature>
<dbReference type="OrthoDB" id="319167at2"/>
<accession>A0A4R2ICS9</accession>
<feature type="transmembrane region" description="Helical" evidence="2">
    <location>
        <begin position="288"/>
        <end position="306"/>
    </location>
</feature>
<evidence type="ECO:0000259" key="4">
    <source>
        <dbReference type="Pfam" id="PF25221"/>
    </source>
</evidence>
<evidence type="ECO:0000313" key="6">
    <source>
        <dbReference type="Proteomes" id="UP000294862"/>
    </source>
</evidence>
<gene>
    <name evidence="5" type="ORF">EV148_102436</name>
</gene>
<feature type="domain" description="Lnb-like transmembrane" evidence="4">
    <location>
        <begin position="318"/>
        <end position="423"/>
    </location>
</feature>